<evidence type="ECO:0000313" key="1">
    <source>
        <dbReference type="EMBL" id="MPN17405.1"/>
    </source>
</evidence>
<dbReference type="EMBL" id="VSSQ01064525">
    <property type="protein sequence ID" value="MPN17405.1"/>
    <property type="molecule type" value="Genomic_DNA"/>
</dbReference>
<name>A0A645FSH4_9ZZZZ</name>
<organism evidence="1">
    <name type="scientific">bioreactor metagenome</name>
    <dbReference type="NCBI Taxonomy" id="1076179"/>
    <lineage>
        <taxon>unclassified sequences</taxon>
        <taxon>metagenomes</taxon>
        <taxon>ecological metagenomes</taxon>
    </lineage>
</organism>
<gene>
    <name evidence="1" type="ORF">SDC9_164758</name>
</gene>
<comment type="caution">
    <text evidence="1">The sequence shown here is derived from an EMBL/GenBank/DDBJ whole genome shotgun (WGS) entry which is preliminary data.</text>
</comment>
<dbReference type="AlphaFoldDB" id="A0A645FSH4"/>
<reference evidence="1" key="1">
    <citation type="submission" date="2019-08" db="EMBL/GenBank/DDBJ databases">
        <authorList>
            <person name="Kucharzyk K."/>
            <person name="Murdoch R.W."/>
            <person name="Higgins S."/>
            <person name="Loffler F."/>
        </authorList>
    </citation>
    <scope>NUCLEOTIDE SEQUENCE</scope>
</reference>
<accession>A0A645FSH4</accession>
<proteinExistence type="predicted"/>
<sequence>MNGSGDHAVRVIALDHHGSVVHRILHDFGSLFRRDPFLLAQFVKLIGVFFEILGRQRIDDPTSGDIQRKVRRFGPYLSFIAQQDNMCNAVPSNLSCRRQIPFFLAFWQDDGSDIGFGLVFHLCHEIHGSILLFLRLG</sequence>
<protein>
    <submittedName>
        <fullName evidence="1">Uncharacterized protein</fullName>
    </submittedName>
</protein>